<keyword evidence="6" id="KW-0479">Metal-binding</keyword>
<dbReference type="SUPFAM" id="SSF52540">
    <property type="entry name" value="P-loop containing nucleoside triphosphate hydrolases"/>
    <property type="match status" value="1"/>
</dbReference>
<evidence type="ECO:0000256" key="8">
    <source>
        <dbReference type="ARBA" id="ARBA00022840"/>
    </source>
</evidence>
<proteinExistence type="inferred from homology"/>
<dbReference type="GO" id="GO:0005737">
    <property type="term" value="C:cytoplasm"/>
    <property type="evidence" value="ECO:0007669"/>
    <property type="project" value="UniProtKB-SubCell"/>
</dbReference>
<gene>
    <name evidence="12" type="ORF">A2Y75_08790</name>
</gene>
<dbReference type="EMBL" id="MELK01000042">
    <property type="protein sequence ID" value="OFW56649.1"/>
    <property type="molecule type" value="Genomic_DNA"/>
</dbReference>
<protein>
    <recommendedName>
        <fullName evidence="3">tRNA threonylcarbamoyladenosine biosynthesis protein TsaE</fullName>
    </recommendedName>
    <alternativeName>
        <fullName evidence="11">t(6)A37 threonylcarbamoyladenosine biosynthesis protein TsaE</fullName>
    </alternativeName>
</protein>
<dbReference type="InterPro" id="IPR027417">
    <property type="entry name" value="P-loop_NTPase"/>
</dbReference>
<keyword evidence="5" id="KW-0819">tRNA processing</keyword>
<reference evidence="12 13" key="1">
    <citation type="journal article" date="2016" name="Nat. Commun.">
        <title>Thousands of microbial genomes shed light on interconnected biogeochemical processes in an aquifer system.</title>
        <authorList>
            <person name="Anantharaman K."/>
            <person name="Brown C.T."/>
            <person name="Hug L.A."/>
            <person name="Sharon I."/>
            <person name="Castelle C.J."/>
            <person name="Probst A.J."/>
            <person name="Thomas B.C."/>
            <person name="Singh A."/>
            <person name="Wilkins M.J."/>
            <person name="Karaoz U."/>
            <person name="Brodie E.L."/>
            <person name="Williams K.H."/>
            <person name="Hubbard S.S."/>
            <person name="Banfield J.F."/>
        </authorList>
    </citation>
    <scope>NUCLEOTIDE SEQUENCE [LARGE SCALE GENOMIC DNA]</scope>
</reference>
<evidence type="ECO:0000256" key="5">
    <source>
        <dbReference type="ARBA" id="ARBA00022694"/>
    </source>
</evidence>
<evidence type="ECO:0000256" key="1">
    <source>
        <dbReference type="ARBA" id="ARBA00004496"/>
    </source>
</evidence>
<comment type="subcellular location">
    <subcellularLocation>
        <location evidence="1">Cytoplasm</location>
    </subcellularLocation>
</comment>
<evidence type="ECO:0000256" key="7">
    <source>
        <dbReference type="ARBA" id="ARBA00022741"/>
    </source>
</evidence>
<keyword evidence="8" id="KW-0067">ATP-binding</keyword>
<dbReference type="NCBIfam" id="TIGR00150">
    <property type="entry name" value="T6A_YjeE"/>
    <property type="match status" value="1"/>
</dbReference>
<evidence type="ECO:0000256" key="2">
    <source>
        <dbReference type="ARBA" id="ARBA00007599"/>
    </source>
</evidence>
<evidence type="ECO:0000256" key="10">
    <source>
        <dbReference type="ARBA" id="ARBA00024908"/>
    </source>
</evidence>
<organism evidence="12 13">
    <name type="scientific">Candidatus Solincola sediminis</name>
    <dbReference type="NCBI Taxonomy" id="1797199"/>
    <lineage>
        <taxon>Bacteria</taxon>
        <taxon>Bacillati</taxon>
        <taxon>Actinomycetota</taxon>
        <taxon>Candidatus Geothermincolia</taxon>
        <taxon>Candidatus Geothermincolales</taxon>
        <taxon>Candidatus Geothermincolaceae</taxon>
        <taxon>Candidatus Solincola</taxon>
    </lineage>
</organism>
<dbReference type="Proteomes" id="UP000177876">
    <property type="component" value="Unassembled WGS sequence"/>
</dbReference>
<sequence>MREMATSSEHETRALGEKIASLVRPGDVILLIGELGTGKTVLAKGIAQGLGIKEKVLSPTFTILKEYAGKIPLYHLDAYRLDGPRDLQDLGLEEYLEGGVLLVEWGDRVCRYFTADYLEIRIDWGGPESARRIALVSESETWRRRLDTLDLGGDLID</sequence>
<keyword evidence="12" id="KW-0808">Transferase</keyword>
<dbReference type="GO" id="GO:0002949">
    <property type="term" value="P:tRNA threonylcarbamoyladenosine modification"/>
    <property type="evidence" value="ECO:0007669"/>
    <property type="project" value="InterPro"/>
</dbReference>
<dbReference type="GO" id="GO:0016740">
    <property type="term" value="F:transferase activity"/>
    <property type="evidence" value="ECO:0007669"/>
    <property type="project" value="UniProtKB-KW"/>
</dbReference>
<evidence type="ECO:0000256" key="4">
    <source>
        <dbReference type="ARBA" id="ARBA00022490"/>
    </source>
</evidence>
<keyword evidence="7" id="KW-0547">Nucleotide-binding</keyword>
<dbReference type="AlphaFoldDB" id="A0A1F2WIH3"/>
<evidence type="ECO:0000256" key="11">
    <source>
        <dbReference type="ARBA" id="ARBA00032441"/>
    </source>
</evidence>
<evidence type="ECO:0000313" key="12">
    <source>
        <dbReference type="EMBL" id="OFW56649.1"/>
    </source>
</evidence>
<name>A0A1F2WIH3_9ACTN</name>
<comment type="caution">
    <text evidence="12">The sequence shown here is derived from an EMBL/GenBank/DDBJ whole genome shotgun (WGS) entry which is preliminary data.</text>
</comment>
<evidence type="ECO:0000256" key="3">
    <source>
        <dbReference type="ARBA" id="ARBA00019010"/>
    </source>
</evidence>
<accession>A0A1F2WIH3</accession>
<dbReference type="PANTHER" id="PTHR33540">
    <property type="entry name" value="TRNA THREONYLCARBAMOYLADENOSINE BIOSYNTHESIS PROTEIN TSAE"/>
    <property type="match status" value="1"/>
</dbReference>
<dbReference type="GO" id="GO:0046872">
    <property type="term" value="F:metal ion binding"/>
    <property type="evidence" value="ECO:0007669"/>
    <property type="project" value="UniProtKB-KW"/>
</dbReference>
<dbReference type="Pfam" id="PF02367">
    <property type="entry name" value="TsaE"/>
    <property type="match status" value="1"/>
</dbReference>
<dbReference type="InterPro" id="IPR003442">
    <property type="entry name" value="T6A_TsaE"/>
</dbReference>
<comment type="similarity">
    <text evidence="2">Belongs to the TsaE family.</text>
</comment>
<evidence type="ECO:0000313" key="13">
    <source>
        <dbReference type="Proteomes" id="UP000177876"/>
    </source>
</evidence>
<keyword evidence="9" id="KW-0460">Magnesium</keyword>
<comment type="function">
    <text evidence="10">Required for the formation of a threonylcarbamoyl group on adenosine at position 37 (t(6)A37) in tRNAs that read codons beginning with adenine. Is involved in the transfer of the threonylcarbamoyl moiety of threonylcarbamoyl-AMP (TC-AMP) to the N6 group of A37, together with TsaD and TsaB. TsaE seems to play an indirect role in the t(6)A biosynthesis pathway, possibly in regulating the core enzymatic function of TsaD.</text>
</comment>
<dbReference type="PANTHER" id="PTHR33540:SF2">
    <property type="entry name" value="TRNA THREONYLCARBAMOYLADENOSINE BIOSYNTHESIS PROTEIN TSAE"/>
    <property type="match status" value="1"/>
</dbReference>
<evidence type="ECO:0000256" key="9">
    <source>
        <dbReference type="ARBA" id="ARBA00022842"/>
    </source>
</evidence>
<dbReference type="GO" id="GO:0005524">
    <property type="term" value="F:ATP binding"/>
    <property type="evidence" value="ECO:0007669"/>
    <property type="project" value="UniProtKB-KW"/>
</dbReference>
<evidence type="ECO:0000256" key="6">
    <source>
        <dbReference type="ARBA" id="ARBA00022723"/>
    </source>
</evidence>
<keyword evidence="4" id="KW-0963">Cytoplasm</keyword>
<dbReference type="STRING" id="1797197.A2Y75_08790"/>
<dbReference type="Gene3D" id="3.40.50.300">
    <property type="entry name" value="P-loop containing nucleotide triphosphate hydrolases"/>
    <property type="match status" value="1"/>
</dbReference>